<keyword evidence="4" id="KW-0720">Serine protease</keyword>
<dbReference type="SUPFAM" id="SSF52743">
    <property type="entry name" value="Subtilisin-like"/>
    <property type="match status" value="1"/>
</dbReference>
<dbReference type="GO" id="GO:0004252">
    <property type="term" value="F:serine-type endopeptidase activity"/>
    <property type="evidence" value="ECO:0007669"/>
    <property type="project" value="InterPro"/>
</dbReference>
<keyword evidence="3" id="KW-0378">Hydrolase</keyword>
<gene>
    <name evidence="6" type="ORF">G7Y89_g5795</name>
</gene>
<dbReference type="InterPro" id="IPR036852">
    <property type="entry name" value="Peptidase_S8/S53_dom_sf"/>
</dbReference>
<dbReference type="SUPFAM" id="SSF48403">
    <property type="entry name" value="Ankyrin repeat"/>
    <property type="match status" value="1"/>
</dbReference>
<evidence type="ECO:0000256" key="4">
    <source>
        <dbReference type="ARBA" id="ARBA00022825"/>
    </source>
</evidence>
<dbReference type="GO" id="GO:0006508">
    <property type="term" value="P:proteolysis"/>
    <property type="evidence" value="ECO:0007669"/>
    <property type="project" value="UniProtKB-KW"/>
</dbReference>
<evidence type="ECO:0000256" key="2">
    <source>
        <dbReference type="ARBA" id="ARBA00022670"/>
    </source>
</evidence>
<dbReference type="PANTHER" id="PTHR43399">
    <property type="entry name" value="SUBTILISIN-RELATED"/>
    <property type="match status" value="1"/>
</dbReference>
<organism evidence="6 7">
    <name type="scientific">Cudoniella acicularis</name>
    <dbReference type="NCBI Taxonomy" id="354080"/>
    <lineage>
        <taxon>Eukaryota</taxon>
        <taxon>Fungi</taxon>
        <taxon>Dikarya</taxon>
        <taxon>Ascomycota</taxon>
        <taxon>Pezizomycotina</taxon>
        <taxon>Leotiomycetes</taxon>
        <taxon>Helotiales</taxon>
        <taxon>Tricladiaceae</taxon>
        <taxon>Cudoniella</taxon>
    </lineage>
</organism>
<evidence type="ECO:0000313" key="7">
    <source>
        <dbReference type="Proteomes" id="UP000566819"/>
    </source>
</evidence>
<dbReference type="Pfam" id="PF00082">
    <property type="entry name" value="Peptidase_S8"/>
    <property type="match status" value="1"/>
</dbReference>
<dbReference type="OrthoDB" id="5386278at2759"/>
<dbReference type="EMBL" id="JAAMPI010000356">
    <property type="protein sequence ID" value="KAF4632334.1"/>
    <property type="molecule type" value="Genomic_DNA"/>
</dbReference>
<dbReference type="InterPro" id="IPR015500">
    <property type="entry name" value="Peptidase_S8_subtilisin-rel"/>
</dbReference>
<evidence type="ECO:0000256" key="3">
    <source>
        <dbReference type="ARBA" id="ARBA00022801"/>
    </source>
</evidence>
<evidence type="ECO:0000259" key="5">
    <source>
        <dbReference type="Pfam" id="PF00082"/>
    </source>
</evidence>
<dbReference type="AlphaFoldDB" id="A0A8H4RP47"/>
<evidence type="ECO:0000256" key="1">
    <source>
        <dbReference type="ARBA" id="ARBA00011073"/>
    </source>
</evidence>
<dbReference type="Gene3D" id="3.40.50.200">
    <property type="entry name" value="Peptidase S8/S53 domain"/>
    <property type="match status" value="1"/>
</dbReference>
<dbReference type="InterPro" id="IPR036770">
    <property type="entry name" value="Ankyrin_rpt-contain_sf"/>
</dbReference>
<sequence length="926" mass="104754">MLTEEGARALRQLFCRRRADKPHAFSSSSPSPLRAQGCIRVDLAISDTQRAVENKLGGKMLPKPAKDYSNDPPEHQALLFKVENTDFENEQSYLRFIADFRKSKEENEGGFKHLLHTLAGRCGRDFYQTNGHSLLELILSHKDKDVRNLIKEQKKTTHKDNPLHAAIERKNHEFLDIFISLAAQYDKVAEIAAALVQKDNRSYTCLHAAIQQQLPCVPAMIELCAKINKDIFSMKDSGQNTPLHLLMEQEPHSSLVYDLDGKIFTRPFNPVKVLEIMKTSLNTSMGPLWTKLNENGFSPYLKRRDLNSNPNDNERAYQAYLKDQIFQFGLEISEINKGLYGNGKGIYVAHVSIIFTSALVYYEGLTRCFLETEKELCLDMSDFNQSSHDFAMVVSEITKSSEKTLPFEESLIYVFLPDFNTIKKRIPHNGVRELFQWLSNEAHVKTIKSLNIPDSTTTPMSDELVSEAIIDRFIIEKFDWRKLDINLNILTRSEHKGKFTDLTLYSSGNWSVLYHWISQDGLQKLTGLRNVTIKIVEPNTSSEYLKVRERHEDLVSGYETKLEAAFKAMEIQSGGKFTGDVKPKQKWDFPTPRYSTNSENMKLEIIEKLKACHTFLESLEKKATTTDEFKQYSDRFTTLTEPPKLDDDVDRRIKVAIIDNGADKFRQYVKDVIEKGVSFVKVDSDSESRTLPWWMVSDPHGTQMASLVRDANPYCRLYIARVGRGRKDILPEDAIEAIKWAIEQKVDVISMSWIIKEPFPALMTAVKDAAKKALVICSTADEGAWSGEVYPADSQSTIKVAATDKYGNLSRYADKGAVNIAVPGEKIPAFGPSYMGRKLAVSKISGSSVATALAAGVASLALLLLQVFNDVDKEKLHAGEFFYTNEGMVKVLSRLNCSTNMSTLFPTDSNELPKVWNLARLEEELG</sequence>
<dbReference type="InterPro" id="IPR000209">
    <property type="entry name" value="Peptidase_S8/S53_dom"/>
</dbReference>
<reference evidence="6 7" key="1">
    <citation type="submission" date="2020-03" db="EMBL/GenBank/DDBJ databases">
        <title>Draft Genome Sequence of Cudoniella acicularis.</title>
        <authorList>
            <person name="Buettner E."/>
            <person name="Kellner H."/>
        </authorList>
    </citation>
    <scope>NUCLEOTIDE SEQUENCE [LARGE SCALE GENOMIC DNA]</scope>
    <source>
        <strain evidence="6 7">DSM 108380</strain>
    </source>
</reference>
<keyword evidence="7" id="KW-1185">Reference proteome</keyword>
<name>A0A8H4RP47_9HELO</name>
<dbReference type="PRINTS" id="PR00723">
    <property type="entry name" value="SUBTILISIN"/>
</dbReference>
<dbReference type="Proteomes" id="UP000566819">
    <property type="component" value="Unassembled WGS sequence"/>
</dbReference>
<protein>
    <recommendedName>
        <fullName evidence="5">Peptidase S8/S53 domain-containing protein</fullName>
    </recommendedName>
</protein>
<dbReference type="PANTHER" id="PTHR43399:SF4">
    <property type="entry name" value="CELL WALL-ASSOCIATED PROTEASE"/>
    <property type="match status" value="1"/>
</dbReference>
<keyword evidence="2" id="KW-0645">Protease</keyword>
<comment type="caution">
    <text evidence="6">The sequence shown here is derived from an EMBL/GenBank/DDBJ whole genome shotgun (WGS) entry which is preliminary data.</text>
</comment>
<proteinExistence type="inferred from homology"/>
<feature type="domain" description="Peptidase S8/S53" evidence="5">
    <location>
        <begin position="651"/>
        <end position="862"/>
    </location>
</feature>
<comment type="similarity">
    <text evidence="1">Belongs to the peptidase S8 family.</text>
</comment>
<dbReference type="InterPro" id="IPR051048">
    <property type="entry name" value="Peptidase_S8/S53_subtilisin"/>
</dbReference>
<evidence type="ECO:0000313" key="6">
    <source>
        <dbReference type="EMBL" id="KAF4632334.1"/>
    </source>
</evidence>
<accession>A0A8H4RP47</accession>
<dbReference type="Gene3D" id="1.25.40.20">
    <property type="entry name" value="Ankyrin repeat-containing domain"/>
    <property type="match status" value="1"/>
</dbReference>